<dbReference type="AlphaFoldDB" id="A0A7S1J9T0"/>
<proteinExistence type="predicted"/>
<gene>
    <name evidence="1" type="ORF">EGYM00392_LOCUS48077</name>
</gene>
<organism evidence="1">
    <name type="scientific">Eutreptiella gymnastica</name>
    <dbReference type="NCBI Taxonomy" id="73025"/>
    <lineage>
        <taxon>Eukaryota</taxon>
        <taxon>Discoba</taxon>
        <taxon>Euglenozoa</taxon>
        <taxon>Euglenida</taxon>
        <taxon>Spirocuta</taxon>
        <taxon>Euglenophyceae</taxon>
        <taxon>Eutreptiales</taxon>
        <taxon>Eutreptiaceae</taxon>
        <taxon>Eutreptiella</taxon>
    </lineage>
</organism>
<sequence>MQAVGGYWACGIVTRLRGTHEPIKMLALSLPKAFPQTFSGWCGLPGRKKLAHGCANQRINQSRSNIQAKLLLAGVWGQVKVSRGRRAAKQHAGGARWQMVVGRAPPTHTPNRGDDRNETVQLWSMKRLSIRNEVHN</sequence>
<name>A0A7S1J9T0_9EUGL</name>
<accession>A0A7S1J9T0</accession>
<reference evidence="1" key="1">
    <citation type="submission" date="2021-01" db="EMBL/GenBank/DDBJ databases">
        <authorList>
            <person name="Corre E."/>
            <person name="Pelletier E."/>
            <person name="Niang G."/>
            <person name="Scheremetjew M."/>
            <person name="Finn R."/>
            <person name="Kale V."/>
            <person name="Holt S."/>
            <person name="Cochrane G."/>
            <person name="Meng A."/>
            <person name="Brown T."/>
            <person name="Cohen L."/>
        </authorList>
    </citation>
    <scope>NUCLEOTIDE SEQUENCE</scope>
    <source>
        <strain evidence="1">NIES-381</strain>
    </source>
</reference>
<protein>
    <submittedName>
        <fullName evidence="1">Uncharacterized protein</fullName>
    </submittedName>
</protein>
<dbReference type="EMBL" id="HBGA01129891">
    <property type="protein sequence ID" value="CAD9036919.1"/>
    <property type="molecule type" value="Transcribed_RNA"/>
</dbReference>
<evidence type="ECO:0000313" key="1">
    <source>
        <dbReference type="EMBL" id="CAD9036919.1"/>
    </source>
</evidence>